<accession>A0ACB9TW24</accession>
<sequence>MGDRWMRRTNKELEELYQETNIIGLIRTQRLRWMGHVERMMETRVPKRLMSSSIGEKRRKGRPKTRRITEVEKDLKQLRITGWREKAKTRELWKKMMNQAMGQLGSQFYTYMSDLEYEGYRIKYIYRNFAVLSYRPVCMMAAESEDCAYAHKEIEKLCDFCGSILRKGQKCSVCQVNAIHAKCLDTMVKTGNICDRKCGNAMRAPEWLALQRVSIMFAMWLGIVVCEPPVPVPQYGVPFNNNGLPVPGGLPAEPLPPLRPPTDIGGPNYYNGNDISGHADHDHNQAMAYEFGYQVKDDYSGNNYGRQEKSDGNEVRGEYRVQLPDGRTQIVTYYADWQTGFHADVRYEGQPRYPDQYNLNGVPNQLGGPRLDIDTGSNAGVAPGNRYGPPAIDVNQGDFSEVQGGNRYDNRNYDRGYNYNNGGGVGTGYTGINDGINFDSSYDSYNNRNKPLPVYGPP</sequence>
<protein>
    <submittedName>
        <fullName evidence="1">Structural contituent of cuticle</fullName>
    </submittedName>
</protein>
<organism evidence="1 2">
    <name type="scientific">Holotrichia oblita</name>
    <name type="common">Chafer beetle</name>
    <dbReference type="NCBI Taxonomy" id="644536"/>
    <lineage>
        <taxon>Eukaryota</taxon>
        <taxon>Metazoa</taxon>
        <taxon>Ecdysozoa</taxon>
        <taxon>Arthropoda</taxon>
        <taxon>Hexapoda</taxon>
        <taxon>Insecta</taxon>
        <taxon>Pterygota</taxon>
        <taxon>Neoptera</taxon>
        <taxon>Endopterygota</taxon>
        <taxon>Coleoptera</taxon>
        <taxon>Polyphaga</taxon>
        <taxon>Scarabaeiformia</taxon>
        <taxon>Scarabaeidae</taxon>
        <taxon>Melolonthinae</taxon>
        <taxon>Holotrichia</taxon>
    </lineage>
</organism>
<proteinExistence type="predicted"/>
<evidence type="ECO:0000313" key="1">
    <source>
        <dbReference type="EMBL" id="KAI4470938.1"/>
    </source>
</evidence>
<reference evidence="1" key="1">
    <citation type="submission" date="2022-04" db="EMBL/GenBank/DDBJ databases">
        <title>Chromosome-scale genome assembly of Holotrichia oblita Faldermann.</title>
        <authorList>
            <person name="Rongchong L."/>
        </authorList>
    </citation>
    <scope>NUCLEOTIDE SEQUENCE</scope>
    <source>
        <strain evidence="1">81SQS9</strain>
    </source>
</reference>
<name>A0ACB9TW24_HOLOL</name>
<keyword evidence="2" id="KW-1185">Reference proteome</keyword>
<dbReference type="Proteomes" id="UP001056778">
    <property type="component" value="Chromosome 1"/>
</dbReference>
<evidence type="ECO:0000313" key="2">
    <source>
        <dbReference type="Proteomes" id="UP001056778"/>
    </source>
</evidence>
<dbReference type="EMBL" id="CM043015">
    <property type="protein sequence ID" value="KAI4470938.1"/>
    <property type="molecule type" value="Genomic_DNA"/>
</dbReference>
<comment type="caution">
    <text evidence="1">The sequence shown here is derived from an EMBL/GenBank/DDBJ whole genome shotgun (WGS) entry which is preliminary data.</text>
</comment>
<gene>
    <name evidence="1" type="ORF">MML48_1g03778</name>
</gene>